<evidence type="ECO:0000256" key="6">
    <source>
        <dbReference type="ARBA" id="ARBA00022989"/>
    </source>
</evidence>
<keyword evidence="4" id="KW-1003">Cell membrane</keyword>
<evidence type="ECO:0000256" key="1">
    <source>
        <dbReference type="ARBA" id="ARBA00004651"/>
    </source>
</evidence>
<dbReference type="InterPro" id="IPR038770">
    <property type="entry name" value="Na+/solute_symporter_sf"/>
</dbReference>
<keyword evidence="7 8" id="KW-0472">Membrane</keyword>
<dbReference type="GO" id="GO:0015105">
    <property type="term" value="F:arsenite transmembrane transporter activity"/>
    <property type="evidence" value="ECO:0007669"/>
    <property type="project" value="TreeGrafter"/>
</dbReference>
<evidence type="ECO:0000313" key="9">
    <source>
        <dbReference type="EMBL" id="PXW90561.1"/>
    </source>
</evidence>
<feature type="transmembrane region" description="Helical" evidence="8">
    <location>
        <begin position="7"/>
        <end position="28"/>
    </location>
</feature>
<feature type="transmembrane region" description="Helical" evidence="8">
    <location>
        <begin position="34"/>
        <end position="56"/>
    </location>
</feature>
<comment type="similarity">
    <text evidence="2">Belongs to the arsenical resistance-3 (ACR3) (TC 2.A.59) family.</text>
</comment>
<evidence type="ECO:0000256" key="5">
    <source>
        <dbReference type="ARBA" id="ARBA00022692"/>
    </source>
</evidence>
<dbReference type="Proteomes" id="UP000247978">
    <property type="component" value="Unassembled WGS sequence"/>
</dbReference>
<feature type="transmembrane region" description="Helical" evidence="8">
    <location>
        <begin position="95"/>
        <end position="117"/>
    </location>
</feature>
<evidence type="ECO:0000313" key="10">
    <source>
        <dbReference type="Proteomes" id="UP000247978"/>
    </source>
</evidence>
<keyword evidence="5 8" id="KW-0812">Transmembrane</keyword>
<feature type="transmembrane region" description="Helical" evidence="8">
    <location>
        <begin position="287"/>
        <end position="310"/>
    </location>
</feature>
<name>A0A2V3WBZ4_9BACI</name>
<dbReference type="GO" id="GO:0015104">
    <property type="term" value="F:antimonite transmembrane transporter activity"/>
    <property type="evidence" value="ECO:0007669"/>
    <property type="project" value="TreeGrafter"/>
</dbReference>
<feature type="transmembrane region" description="Helical" evidence="8">
    <location>
        <begin position="163"/>
        <end position="181"/>
    </location>
</feature>
<accession>A0A2V3WBZ4</accession>
<dbReference type="Pfam" id="PF01758">
    <property type="entry name" value="SBF"/>
    <property type="match status" value="1"/>
</dbReference>
<evidence type="ECO:0000256" key="4">
    <source>
        <dbReference type="ARBA" id="ARBA00022475"/>
    </source>
</evidence>
<reference evidence="9 10" key="1">
    <citation type="submission" date="2018-05" db="EMBL/GenBank/DDBJ databases">
        <title>Genomic Encyclopedia of Type Strains, Phase IV (KMG-IV): sequencing the most valuable type-strain genomes for metagenomic binning, comparative biology and taxonomic classification.</title>
        <authorList>
            <person name="Goeker M."/>
        </authorList>
    </citation>
    <scope>NUCLEOTIDE SEQUENCE [LARGE SCALE GENOMIC DNA]</scope>
    <source>
        <strain evidence="9 10">DSM 28556</strain>
    </source>
</reference>
<dbReference type="InterPro" id="IPR004706">
    <property type="entry name" value="Arsenical-R_Acr3"/>
</dbReference>
<feature type="transmembrane region" description="Helical" evidence="8">
    <location>
        <begin position="225"/>
        <end position="247"/>
    </location>
</feature>
<dbReference type="GO" id="GO:0015297">
    <property type="term" value="F:antiporter activity"/>
    <property type="evidence" value="ECO:0007669"/>
    <property type="project" value="InterPro"/>
</dbReference>
<comment type="subcellular location">
    <subcellularLocation>
        <location evidence="1">Cell membrane</location>
        <topology evidence="1">Multi-pass membrane protein</topology>
    </subcellularLocation>
</comment>
<keyword evidence="6 8" id="KW-1133">Transmembrane helix</keyword>
<dbReference type="InterPro" id="IPR002657">
    <property type="entry name" value="BilAc:Na_symport/Acr3"/>
</dbReference>
<organism evidence="9 10">
    <name type="scientific">Pseudogracilibacillus auburnensis</name>
    <dbReference type="NCBI Taxonomy" id="1494959"/>
    <lineage>
        <taxon>Bacteria</taxon>
        <taxon>Bacillati</taxon>
        <taxon>Bacillota</taxon>
        <taxon>Bacilli</taxon>
        <taxon>Bacillales</taxon>
        <taxon>Bacillaceae</taxon>
        <taxon>Pseudogracilibacillus</taxon>
    </lineage>
</organism>
<proteinExistence type="inferred from homology"/>
<feature type="transmembrane region" description="Helical" evidence="8">
    <location>
        <begin position="68"/>
        <end position="89"/>
    </location>
</feature>
<dbReference type="AlphaFoldDB" id="A0A2V3WBZ4"/>
<dbReference type="EMBL" id="QJJQ01000001">
    <property type="protein sequence ID" value="PXW90561.1"/>
    <property type="molecule type" value="Genomic_DNA"/>
</dbReference>
<feature type="transmembrane region" description="Helical" evidence="8">
    <location>
        <begin position="193"/>
        <end position="213"/>
    </location>
</feature>
<comment type="caution">
    <text evidence="9">The sequence shown here is derived from an EMBL/GenBank/DDBJ whole genome shotgun (WGS) entry which is preliminary data.</text>
</comment>
<feature type="transmembrane region" description="Helical" evidence="8">
    <location>
        <begin position="259"/>
        <end position="281"/>
    </location>
</feature>
<keyword evidence="10" id="KW-1185">Reference proteome</keyword>
<evidence type="ECO:0000256" key="2">
    <source>
        <dbReference type="ARBA" id="ARBA00010110"/>
    </source>
</evidence>
<dbReference type="GO" id="GO:0005886">
    <property type="term" value="C:plasma membrane"/>
    <property type="evidence" value="ECO:0007669"/>
    <property type="project" value="UniProtKB-SubCell"/>
</dbReference>
<evidence type="ECO:0000256" key="8">
    <source>
        <dbReference type="SAM" id="Phobius"/>
    </source>
</evidence>
<dbReference type="RefSeq" id="WP_110393811.1">
    <property type="nucleotide sequence ID" value="NZ_JBHUHB010000001.1"/>
</dbReference>
<dbReference type="Gene3D" id="1.20.1530.20">
    <property type="match status" value="1"/>
</dbReference>
<protein>
    <submittedName>
        <fullName evidence="9">ACR3 family arsenite efflux pump ArsB</fullName>
    </submittedName>
</protein>
<gene>
    <name evidence="9" type="ORF">DFR56_101473</name>
</gene>
<evidence type="ECO:0000256" key="7">
    <source>
        <dbReference type="ARBA" id="ARBA00023136"/>
    </source>
</evidence>
<dbReference type="OrthoDB" id="3254016at2"/>
<dbReference type="PANTHER" id="PTHR43057">
    <property type="entry name" value="ARSENITE EFFLUX TRANSPORTER"/>
    <property type="match status" value="1"/>
</dbReference>
<dbReference type="PANTHER" id="PTHR43057:SF1">
    <property type="entry name" value="ARSENICAL-RESISTANCE PROTEIN 3"/>
    <property type="match status" value="1"/>
</dbReference>
<evidence type="ECO:0000256" key="3">
    <source>
        <dbReference type="ARBA" id="ARBA00022448"/>
    </source>
</evidence>
<sequence length="320" mass="35682">MNIVEKLQTVIILIAVGTGLLLGQLSLVEQHAEMFIIPFLLLMLYGLFLTIPLTGLKNAFKNITFLSTNIFLNFLWTPLLAWGLGAIFLSEYPAIWLGFILLLVTPCTDWYLIFTSIAKGNIPLSTSVLPVNLLLQILLLPIYLFIFSGTMETFELSTVLENVLFVLFVPFILASLTRYFLKKKKKVLEKKVIPFFASSQIVFLCLTIVAMFASQGSYLLNNLGIILIMFLPLLLYFSINFIVAQTAGKLLNFRYEDTISLNITIIARNSPVALALVLIAFPDQPLIALALIIGPLIELPVLAIIAQLLLKIGKVKTENI</sequence>
<feature type="transmembrane region" description="Helical" evidence="8">
    <location>
        <begin position="129"/>
        <end position="151"/>
    </location>
</feature>
<keyword evidence="3" id="KW-0813">Transport</keyword>